<dbReference type="InterPro" id="IPR051553">
    <property type="entry name" value="Ran_GTPase-activating"/>
</dbReference>
<dbReference type="PROSITE" id="PS51257">
    <property type="entry name" value="PROKAR_LIPOPROTEIN"/>
    <property type="match status" value="1"/>
</dbReference>
<evidence type="ECO:0000259" key="1">
    <source>
        <dbReference type="Pfam" id="PF16472"/>
    </source>
</evidence>
<sequence length="577" mass="65409">MNKVVFIILAGIVLLTGCGGVNNAEPIDKQIEETVESQSIEYVKEGSFRDGQHYGFDVNNNLFLADELVLDNVKEVYYGDADGYFLILTNSGELYGLGQSIYGVLGNGHGGYQSTNDYDNYIETTPYKIMEQVDTFSAVRKNVLALTKSGDLYGWGINTSGEVGNGESSLSARSEIIKPVLEPTLIMNKIKEFKLGEEENNYYNVLAVTDLDELYVWGRARNVLEMGTGKGWEAGVQLFSPQKRADNVISYEMQGNGVFVTLADGKSYLLNDTNVNNTTGNPDYLFSSEDILWDVNKGNSQTNLVNRSRLVEYDGWIYQNYRGRLARVRIDGSDFEELLDMKGQYKLIENFSAIDNKVYFLAKDDHDDSSGLLLSYDIQTQKLSRYGMTYFYAVTKDEVILCDKDVSGLRIRKINNPSPTSSPDTIYKYERTINSFDFNDEGDLFLHSGLSILEQHDSDATVEKWESEGVTDFQITGDWIYFIKNNAVFRMKKDKSERSQVIFGEPVFNANGDFFYYVSDNDIYRLKVGSEDEPVKLNKDTIQSNVQYIYLLPSGLYFSDGFYYKLNFDGTIVNLWP</sequence>
<protein>
    <recommendedName>
        <fullName evidence="1">Prolow-density lipoprotein receptor-related protein 1-like beta-propeller domain-containing protein</fullName>
    </recommendedName>
</protein>
<dbReference type="PANTHER" id="PTHR45982">
    <property type="entry name" value="REGULATOR OF CHROMOSOME CONDENSATION"/>
    <property type="match status" value="1"/>
</dbReference>
<feature type="domain" description="Prolow-density lipoprotein receptor-related protein 1-like beta-propeller" evidence="1">
    <location>
        <begin position="299"/>
        <end position="558"/>
    </location>
</feature>
<dbReference type="PANTHER" id="PTHR45982:SF1">
    <property type="entry name" value="REGULATOR OF CHROMOSOME CONDENSATION"/>
    <property type="match status" value="1"/>
</dbReference>
<gene>
    <name evidence="2" type="ORF">B9T62_35890</name>
</gene>
<proteinExistence type="predicted"/>
<dbReference type="SUPFAM" id="SSF50985">
    <property type="entry name" value="RCC1/BLIP-II"/>
    <property type="match status" value="1"/>
</dbReference>
<reference evidence="2 3" key="1">
    <citation type="submission" date="2017-06" db="EMBL/GenBank/DDBJ databases">
        <title>Complete genome sequence of Paenibacillus donghaensis KCTC 13049T isolated from East Sea sediment, South Korea.</title>
        <authorList>
            <person name="Jung B.K."/>
            <person name="Hong S.-J."/>
            <person name="Shin J.-H."/>
        </authorList>
    </citation>
    <scope>NUCLEOTIDE SEQUENCE [LARGE SCALE GENOMIC DNA]</scope>
    <source>
        <strain evidence="2 3">KCTC 13049</strain>
    </source>
</reference>
<organism evidence="2 3">
    <name type="scientific">Paenibacillus donghaensis</name>
    <dbReference type="NCBI Taxonomy" id="414771"/>
    <lineage>
        <taxon>Bacteria</taxon>
        <taxon>Bacillati</taxon>
        <taxon>Bacillota</taxon>
        <taxon>Bacilli</taxon>
        <taxon>Bacillales</taxon>
        <taxon>Paenibacillaceae</taxon>
        <taxon>Paenibacillus</taxon>
    </lineage>
</organism>
<dbReference type="EMBL" id="CP021780">
    <property type="protein sequence ID" value="ASA25644.1"/>
    <property type="molecule type" value="Genomic_DNA"/>
</dbReference>
<accession>A0A2Z2KHC7</accession>
<dbReference type="Pfam" id="PF16472">
    <property type="entry name" value="DUF5050"/>
    <property type="match status" value="1"/>
</dbReference>
<dbReference type="AlphaFoldDB" id="A0A2Z2KHC7"/>
<evidence type="ECO:0000313" key="2">
    <source>
        <dbReference type="EMBL" id="ASA25644.1"/>
    </source>
</evidence>
<dbReference type="OrthoDB" id="2571553at2"/>
<name>A0A2Z2KHC7_9BACL</name>
<dbReference type="SUPFAM" id="SSF82171">
    <property type="entry name" value="DPP6 N-terminal domain-like"/>
    <property type="match status" value="1"/>
</dbReference>
<evidence type="ECO:0000313" key="3">
    <source>
        <dbReference type="Proteomes" id="UP000249890"/>
    </source>
</evidence>
<dbReference type="KEGG" id="pdh:B9T62_35890"/>
<keyword evidence="3" id="KW-1185">Reference proteome</keyword>
<dbReference type="Gene3D" id="2.130.10.30">
    <property type="entry name" value="Regulator of chromosome condensation 1/beta-lactamase-inhibitor protein II"/>
    <property type="match status" value="1"/>
</dbReference>
<dbReference type="InterPro" id="IPR009091">
    <property type="entry name" value="RCC1/BLIP-II"/>
</dbReference>
<dbReference type="InterPro" id="IPR032485">
    <property type="entry name" value="LRP1-like_beta_prop"/>
</dbReference>
<dbReference type="RefSeq" id="WP_087919605.1">
    <property type="nucleotide sequence ID" value="NZ_CP021780.1"/>
</dbReference>
<dbReference type="Proteomes" id="UP000249890">
    <property type="component" value="Chromosome"/>
</dbReference>